<dbReference type="Proteomes" id="UP000325286">
    <property type="component" value="Chromosome"/>
</dbReference>
<dbReference type="AlphaFoldDB" id="A0A5B9QKR9"/>
<feature type="region of interest" description="Disordered" evidence="1">
    <location>
        <begin position="75"/>
        <end position="97"/>
    </location>
</feature>
<feature type="region of interest" description="Disordered" evidence="1">
    <location>
        <begin position="112"/>
        <end position="134"/>
    </location>
</feature>
<gene>
    <name evidence="2" type="ORF">UC8_01430</name>
</gene>
<evidence type="ECO:0000256" key="1">
    <source>
        <dbReference type="SAM" id="MobiDB-lite"/>
    </source>
</evidence>
<accession>A0A5B9QKR9</accession>
<sequence length="175" mass="19297">MAASSRTKLRRYTISIREFSRAKISNANRLFCSDKSSAPNNRTLLLSAKIRPGTIIRENSSKACRVVRISDQRGNRAGLEPSNAMARQSTTKPSATKGLVTEGSWLGVRPDLVKLPDRDSNQADGPQKWRHDLNVRPLRPGCKSAHPLAPTNCRVRIEWVLTVASDVALTPPMPS</sequence>
<proteinExistence type="predicted"/>
<dbReference type="KEGG" id="rul:UC8_01430"/>
<feature type="compositionally biased region" description="Polar residues" evidence="1">
    <location>
        <begin position="85"/>
        <end position="94"/>
    </location>
</feature>
<name>A0A5B9QKR9_9BACT</name>
<organism evidence="2 3">
    <name type="scientific">Roseimaritima ulvae</name>
    <dbReference type="NCBI Taxonomy" id="980254"/>
    <lineage>
        <taxon>Bacteria</taxon>
        <taxon>Pseudomonadati</taxon>
        <taxon>Planctomycetota</taxon>
        <taxon>Planctomycetia</taxon>
        <taxon>Pirellulales</taxon>
        <taxon>Pirellulaceae</taxon>
        <taxon>Roseimaritima</taxon>
    </lineage>
</organism>
<dbReference type="EMBL" id="CP042914">
    <property type="protein sequence ID" value="QEG38190.1"/>
    <property type="molecule type" value="Genomic_DNA"/>
</dbReference>
<evidence type="ECO:0000313" key="2">
    <source>
        <dbReference type="EMBL" id="QEG38190.1"/>
    </source>
</evidence>
<keyword evidence="3" id="KW-1185">Reference proteome</keyword>
<reference evidence="2 3" key="1">
    <citation type="submission" date="2019-08" db="EMBL/GenBank/DDBJ databases">
        <title>Deep-cultivation of Planctomycetes and their phenomic and genomic characterization uncovers novel biology.</title>
        <authorList>
            <person name="Wiegand S."/>
            <person name="Jogler M."/>
            <person name="Boedeker C."/>
            <person name="Pinto D."/>
            <person name="Vollmers J."/>
            <person name="Rivas-Marin E."/>
            <person name="Kohn T."/>
            <person name="Peeters S.H."/>
            <person name="Heuer A."/>
            <person name="Rast P."/>
            <person name="Oberbeckmann S."/>
            <person name="Bunk B."/>
            <person name="Jeske O."/>
            <person name="Meyerdierks A."/>
            <person name="Storesund J.E."/>
            <person name="Kallscheuer N."/>
            <person name="Luecker S."/>
            <person name="Lage O.M."/>
            <person name="Pohl T."/>
            <person name="Merkel B.J."/>
            <person name="Hornburger P."/>
            <person name="Mueller R.-W."/>
            <person name="Bruemmer F."/>
            <person name="Labrenz M."/>
            <person name="Spormann A.M."/>
            <person name="Op den Camp H."/>
            <person name="Overmann J."/>
            <person name="Amann R."/>
            <person name="Jetten M.S.M."/>
            <person name="Mascher T."/>
            <person name="Medema M.H."/>
            <person name="Devos D.P."/>
            <person name="Kaster A.-K."/>
            <person name="Ovreas L."/>
            <person name="Rohde M."/>
            <person name="Galperin M.Y."/>
            <person name="Jogler C."/>
        </authorList>
    </citation>
    <scope>NUCLEOTIDE SEQUENCE [LARGE SCALE GENOMIC DNA]</scope>
    <source>
        <strain evidence="2 3">UC8</strain>
    </source>
</reference>
<evidence type="ECO:0000313" key="3">
    <source>
        <dbReference type="Proteomes" id="UP000325286"/>
    </source>
</evidence>
<protein>
    <submittedName>
        <fullName evidence="2">Uncharacterized protein</fullName>
    </submittedName>
</protein>